<protein>
    <recommendedName>
        <fullName evidence="5">Ankyrin</fullName>
    </recommendedName>
</protein>
<evidence type="ECO:0000313" key="3">
    <source>
        <dbReference type="EMBL" id="KAL3822441.1"/>
    </source>
</evidence>
<evidence type="ECO:0000256" key="1">
    <source>
        <dbReference type="ARBA" id="ARBA00022737"/>
    </source>
</evidence>
<dbReference type="PANTHER" id="PTHR24153">
    <property type="entry name" value="ESPIN"/>
    <property type="match status" value="1"/>
</dbReference>
<evidence type="ECO:0008006" key="5">
    <source>
        <dbReference type="Google" id="ProtNLM"/>
    </source>
</evidence>
<keyword evidence="4" id="KW-1185">Reference proteome</keyword>
<dbReference type="Gene3D" id="1.25.40.20">
    <property type="entry name" value="Ankyrin repeat-containing domain"/>
    <property type="match status" value="2"/>
</dbReference>
<keyword evidence="2" id="KW-0040">ANK repeat</keyword>
<dbReference type="Proteomes" id="UP001530377">
    <property type="component" value="Unassembled WGS sequence"/>
</dbReference>
<dbReference type="SUPFAM" id="SSF48403">
    <property type="entry name" value="Ankyrin repeat"/>
    <property type="match status" value="1"/>
</dbReference>
<accession>A0ABD3SD18</accession>
<keyword evidence="1" id="KW-0677">Repeat</keyword>
<dbReference type="SMART" id="SM00248">
    <property type="entry name" value="ANK"/>
    <property type="match status" value="5"/>
</dbReference>
<comment type="caution">
    <text evidence="3">The sequence shown here is derived from an EMBL/GenBank/DDBJ whole genome shotgun (WGS) entry which is preliminary data.</text>
</comment>
<proteinExistence type="predicted"/>
<gene>
    <name evidence="3" type="ORF">ACHAXA_007448</name>
</gene>
<sequence>MTTHPHETHKVGMQGRTPLHVACDHDAPAPLVKALLSAWPEGAERIGTSQMNPLHITCSSPNASVDVVRILLAGCRDPSMITGAKDVDGDTPLHAACRFAAPNNVLETLLQANPTTVTWKDYEGLNPLTRLWVRYFVLVGEHIISNIKQPSDLTGDLIGAWEKSLLLLQVMHAEENRGREGQNQVASFRAVHVASSVDCPRCVTRIAMVVSPQQLLMRDELNRLPIHIAAAAPVYCVHDLRGEGFIEDAYIDDDHQRRAERSRMKESQSKYEEPSVIDILLSGEPAAASERDPHGQLPLHLAIMRGKAWDDGVKALVEAFPDALTTPDNKTNLYPFMLAASVGRGRGDCSTIYALLRAAPDLVHMSLNR</sequence>
<evidence type="ECO:0000313" key="4">
    <source>
        <dbReference type="Proteomes" id="UP001530377"/>
    </source>
</evidence>
<dbReference type="AlphaFoldDB" id="A0ABD3SD18"/>
<dbReference type="EMBL" id="JALLPB020000066">
    <property type="protein sequence ID" value="KAL3822441.1"/>
    <property type="molecule type" value="Genomic_DNA"/>
</dbReference>
<dbReference type="InterPro" id="IPR052420">
    <property type="entry name" value="Espin/Espin-like"/>
</dbReference>
<name>A0ABD3SD18_9STRA</name>
<dbReference type="InterPro" id="IPR036770">
    <property type="entry name" value="Ankyrin_rpt-contain_sf"/>
</dbReference>
<dbReference type="Pfam" id="PF12796">
    <property type="entry name" value="Ank_2"/>
    <property type="match status" value="1"/>
</dbReference>
<dbReference type="InterPro" id="IPR002110">
    <property type="entry name" value="Ankyrin_rpt"/>
</dbReference>
<organism evidence="3 4">
    <name type="scientific">Cyclostephanos tholiformis</name>
    <dbReference type="NCBI Taxonomy" id="382380"/>
    <lineage>
        <taxon>Eukaryota</taxon>
        <taxon>Sar</taxon>
        <taxon>Stramenopiles</taxon>
        <taxon>Ochrophyta</taxon>
        <taxon>Bacillariophyta</taxon>
        <taxon>Coscinodiscophyceae</taxon>
        <taxon>Thalassiosirophycidae</taxon>
        <taxon>Stephanodiscales</taxon>
        <taxon>Stephanodiscaceae</taxon>
        <taxon>Cyclostephanos</taxon>
    </lineage>
</organism>
<reference evidence="3 4" key="1">
    <citation type="submission" date="2024-10" db="EMBL/GenBank/DDBJ databases">
        <title>Updated reference genomes for cyclostephanoid diatoms.</title>
        <authorList>
            <person name="Roberts W.R."/>
            <person name="Alverson A.J."/>
        </authorList>
    </citation>
    <scope>NUCLEOTIDE SEQUENCE [LARGE SCALE GENOMIC DNA]</scope>
    <source>
        <strain evidence="3 4">AJA228-03</strain>
    </source>
</reference>
<dbReference type="PANTHER" id="PTHR24153:SF8">
    <property type="entry name" value="FORKED, ISOFORM F"/>
    <property type="match status" value="1"/>
</dbReference>
<evidence type="ECO:0000256" key="2">
    <source>
        <dbReference type="ARBA" id="ARBA00023043"/>
    </source>
</evidence>